<organism evidence="2 3">
    <name type="scientific">Plectosphaerella plurivora</name>
    <dbReference type="NCBI Taxonomy" id="936078"/>
    <lineage>
        <taxon>Eukaryota</taxon>
        <taxon>Fungi</taxon>
        <taxon>Dikarya</taxon>
        <taxon>Ascomycota</taxon>
        <taxon>Pezizomycotina</taxon>
        <taxon>Sordariomycetes</taxon>
        <taxon>Hypocreomycetidae</taxon>
        <taxon>Glomerellales</taxon>
        <taxon>Plectosphaerellaceae</taxon>
        <taxon>Plectosphaerella</taxon>
    </lineage>
</organism>
<feature type="transmembrane region" description="Helical" evidence="1">
    <location>
        <begin position="24"/>
        <end position="45"/>
    </location>
</feature>
<dbReference type="OrthoDB" id="6730379at2759"/>
<keyword evidence="1" id="KW-0472">Membrane</keyword>
<gene>
    <name evidence="2" type="ORF">F5X68DRAFT_237535</name>
</gene>
<evidence type="ECO:0000313" key="3">
    <source>
        <dbReference type="Proteomes" id="UP000770015"/>
    </source>
</evidence>
<keyword evidence="1" id="KW-1133">Transmembrane helix</keyword>
<sequence>MTGVANKEFKWYQVRKALTDYKTYAVLIGMPTGVIQTFAGLLVAVPQKWLTNMRVKIFKLQN</sequence>
<dbReference type="EMBL" id="JAGSXJ010000043">
    <property type="protein sequence ID" value="KAH6663309.1"/>
    <property type="molecule type" value="Genomic_DNA"/>
</dbReference>
<evidence type="ECO:0000313" key="2">
    <source>
        <dbReference type="EMBL" id="KAH6663309.1"/>
    </source>
</evidence>
<name>A0A9P9A635_9PEZI</name>
<evidence type="ECO:0000256" key="1">
    <source>
        <dbReference type="SAM" id="Phobius"/>
    </source>
</evidence>
<reference evidence="2" key="1">
    <citation type="journal article" date="2021" name="Nat. Commun.">
        <title>Genetic determinants of endophytism in the Arabidopsis root mycobiome.</title>
        <authorList>
            <person name="Mesny F."/>
            <person name="Miyauchi S."/>
            <person name="Thiergart T."/>
            <person name="Pickel B."/>
            <person name="Atanasova L."/>
            <person name="Karlsson M."/>
            <person name="Huettel B."/>
            <person name="Barry K.W."/>
            <person name="Haridas S."/>
            <person name="Chen C."/>
            <person name="Bauer D."/>
            <person name="Andreopoulos W."/>
            <person name="Pangilinan J."/>
            <person name="LaButti K."/>
            <person name="Riley R."/>
            <person name="Lipzen A."/>
            <person name="Clum A."/>
            <person name="Drula E."/>
            <person name="Henrissat B."/>
            <person name="Kohler A."/>
            <person name="Grigoriev I.V."/>
            <person name="Martin F.M."/>
            <person name="Hacquard S."/>
        </authorList>
    </citation>
    <scope>NUCLEOTIDE SEQUENCE</scope>
    <source>
        <strain evidence="2">MPI-SDFR-AT-0117</strain>
    </source>
</reference>
<proteinExistence type="predicted"/>
<protein>
    <submittedName>
        <fullName evidence="2">Uncharacterized protein</fullName>
    </submittedName>
</protein>
<keyword evidence="3" id="KW-1185">Reference proteome</keyword>
<keyword evidence="1" id="KW-0812">Transmembrane</keyword>
<accession>A0A9P9A635</accession>
<dbReference type="Proteomes" id="UP000770015">
    <property type="component" value="Unassembled WGS sequence"/>
</dbReference>
<dbReference type="AlphaFoldDB" id="A0A9P9A635"/>
<comment type="caution">
    <text evidence="2">The sequence shown here is derived from an EMBL/GenBank/DDBJ whole genome shotgun (WGS) entry which is preliminary data.</text>
</comment>